<proteinExistence type="predicted"/>
<sequence length="55" mass="6072">MKSSGSYGEKYGKTLPRAEAKFITGNVGVQENPDAPPEKKENHTIEPPKNSTQHF</sequence>
<evidence type="ECO:0000256" key="1">
    <source>
        <dbReference type="SAM" id="MobiDB-lite"/>
    </source>
</evidence>
<protein>
    <submittedName>
        <fullName evidence="2">Uncharacterized protein</fullName>
    </submittedName>
</protein>
<accession>A0ABZ3JAA3</accession>
<organism evidence="2 3">
    <name type="scientific">Sporomusa acidovorans (strain ATCC 49682 / DSM 3132 / Mol)</name>
    <dbReference type="NCBI Taxonomy" id="1123286"/>
    <lineage>
        <taxon>Bacteria</taxon>
        <taxon>Bacillati</taxon>
        <taxon>Bacillota</taxon>
        <taxon>Negativicutes</taxon>
        <taxon>Selenomonadales</taxon>
        <taxon>Sporomusaceae</taxon>
        <taxon>Sporomusa</taxon>
    </lineage>
</organism>
<evidence type="ECO:0000313" key="2">
    <source>
        <dbReference type="EMBL" id="XFO75349.1"/>
    </source>
</evidence>
<reference evidence="2" key="1">
    <citation type="submission" date="2024-05" db="EMBL/GenBank/DDBJ databases">
        <title>Isolation and characterization of Sporomusa carbonis sp. nov., a carboxydotrophic hydrogenogen in the genus of Sporomusa isolated from a charcoal burning pile.</title>
        <authorList>
            <person name="Boeer T."/>
            <person name="Rosenbaum F."/>
            <person name="Eysell L."/>
            <person name="Mueller V."/>
            <person name="Daniel R."/>
            <person name="Poehlein A."/>
        </authorList>
    </citation>
    <scope>NUCLEOTIDE SEQUENCE [LARGE SCALE GENOMIC DNA]</scope>
    <source>
        <strain evidence="2">DSM 3132</strain>
    </source>
</reference>
<dbReference type="EMBL" id="CP155571">
    <property type="protein sequence ID" value="XFO75349.1"/>
    <property type="molecule type" value="Genomic_DNA"/>
</dbReference>
<dbReference type="RefSeq" id="WP_169717083.1">
    <property type="nucleotide sequence ID" value="NZ_CP155571.1"/>
</dbReference>
<name>A0ABZ3JAA3_SPOA4</name>
<gene>
    <name evidence="2" type="ORF">SPACI_054680</name>
</gene>
<feature type="compositionally biased region" description="Basic and acidic residues" evidence="1">
    <location>
        <begin position="36"/>
        <end position="46"/>
    </location>
</feature>
<dbReference type="Proteomes" id="UP000216052">
    <property type="component" value="Chromosome"/>
</dbReference>
<evidence type="ECO:0000313" key="3">
    <source>
        <dbReference type="Proteomes" id="UP000216052"/>
    </source>
</evidence>
<keyword evidence="3" id="KW-1185">Reference proteome</keyword>
<feature type="region of interest" description="Disordered" evidence="1">
    <location>
        <begin position="24"/>
        <end position="55"/>
    </location>
</feature>